<sequence>MAERKAWSDQDRLQALALYCRLSFGQLHRERPEVISAKLAGSLDFMSRYQASSAEAAWGHFCLASQMRFWVMTCMASALSHFAI</sequence>
<organism evidence="1 2">
    <name type="scientific">Vreelandella aquamarina</name>
    <dbReference type="NCBI Taxonomy" id="77097"/>
    <lineage>
        <taxon>Bacteria</taxon>
        <taxon>Pseudomonadati</taxon>
        <taxon>Pseudomonadota</taxon>
        <taxon>Gammaproteobacteria</taxon>
        <taxon>Oceanospirillales</taxon>
        <taxon>Halomonadaceae</taxon>
        <taxon>Vreelandella</taxon>
    </lineage>
</organism>
<evidence type="ECO:0000313" key="2">
    <source>
        <dbReference type="Proteomes" id="UP000185024"/>
    </source>
</evidence>
<evidence type="ECO:0000313" key="1">
    <source>
        <dbReference type="EMBL" id="SIN70753.1"/>
    </source>
</evidence>
<reference evidence="1 2" key="1">
    <citation type="submission" date="2016-11" db="EMBL/GenBank/DDBJ databases">
        <authorList>
            <person name="Jaros S."/>
            <person name="Januszkiewicz K."/>
            <person name="Wedrychowicz H."/>
        </authorList>
    </citation>
    <scope>NUCLEOTIDE SEQUENCE [LARGE SCALE GENOMIC DNA]</scope>
    <source>
        <strain evidence="1 2">ACAM 239</strain>
    </source>
</reference>
<proteinExistence type="predicted"/>
<gene>
    <name evidence="1" type="ORF">SAMN05878438_2673</name>
</gene>
<dbReference type="GeneID" id="97278678"/>
<accession>A0A1N6JJ58</accession>
<dbReference type="RefSeq" id="WP_174524476.1">
    <property type="nucleotide sequence ID" value="NZ_BJOI01000119.1"/>
</dbReference>
<dbReference type="Proteomes" id="UP000185024">
    <property type="component" value="Unassembled WGS sequence"/>
</dbReference>
<dbReference type="AlphaFoldDB" id="A0A1N6JJ58"/>
<dbReference type="EMBL" id="FSQX01000001">
    <property type="protein sequence ID" value="SIN70753.1"/>
    <property type="molecule type" value="Genomic_DNA"/>
</dbReference>
<protein>
    <submittedName>
        <fullName evidence="1">Uncharacterized protein</fullName>
    </submittedName>
</protein>
<name>A0A1N6JJ58_9GAMM</name>